<evidence type="ECO:0000313" key="2">
    <source>
        <dbReference type="EMBL" id="GAI79032.1"/>
    </source>
</evidence>
<name>X1RE92_9ZZZZ</name>
<organism evidence="2">
    <name type="scientific">marine sediment metagenome</name>
    <dbReference type="NCBI Taxonomy" id="412755"/>
    <lineage>
        <taxon>unclassified sequences</taxon>
        <taxon>metagenomes</taxon>
        <taxon>ecological metagenomes</taxon>
    </lineage>
</organism>
<comment type="caution">
    <text evidence="2">The sequence shown here is derived from an EMBL/GenBank/DDBJ whole genome shotgun (WGS) entry which is preliminary data.</text>
</comment>
<dbReference type="AlphaFoldDB" id="X1RE92"/>
<feature type="non-terminal residue" evidence="2">
    <location>
        <position position="138"/>
    </location>
</feature>
<feature type="region of interest" description="Disordered" evidence="1">
    <location>
        <begin position="1"/>
        <end position="95"/>
    </location>
</feature>
<feature type="compositionally biased region" description="Polar residues" evidence="1">
    <location>
        <begin position="1"/>
        <end position="13"/>
    </location>
</feature>
<sequence length="138" mass="13965">MATASQVNDSLTKASGLVKGIPASGAGNNNGKDDYTRQGAAVHEAPQPISNPGGGGVVATLPGESDVDVGGGGGSELSSIQALKRKPNSTNIGNPAHVGVVYYKGGKHEQRTVNNGNLSETSRQGNYSLPGESHEVEN</sequence>
<gene>
    <name evidence="2" type="ORF">S12H4_18791</name>
</gene>
<feature type="region of interest" description="Disordered" evidence="1">
    <location>
        <begin position="110"/>
        <end position="138"/>
    </location>
</feature>
<feature type="compositionally biased region" description="Polar residues" evidence="1">
    <location>
        <begin position="112"/>
        <end position="127"/>
    </location>
</feature>
<dbReference type="EMBL" id="BARW01009323">
    <property type="protein sequence ID" value="GAI79032.1"/>
    <property type="molecule type" value="Genomic_DNA"/>
</dbReference>
<accession>X1RE92</accession>
<evidence type="ECO:0000256" key="1">
    <source>
        <dbReference type="SAM" id="MobiDB-lite"/>
    </source>
</evidence>
<reference evidence="2" key="1">
    <citation type="journal article" date="2014" name="Front. Microbiol.">
        <title>High frequency of phylogenetically diverse reductive dehalogenase-homologous genes in deep subseafloor sedimentary metagenomes.</title>
        <authorList>
            <person name="Kawai M."/>
            <person name="Futagami T."/>
            <person name="Toyoda A."/>
            <person name="Takaki Y."/>
            <person name="Nishi S."/>
            <person name="Hori S."/>
            <person name="Arai W."/>
            <person name="Tsubouchi T."/>
            <person name="Morono Y."/>
            <person name="Uchiyama I."/>
            <person name="Ito T."/>
            <person name="Fujiyama A."/>
            <person name="Inagaki F."/>
            <person name="Takami H."/>
        </authorList>
    </citation>
    <scope>NUCLEOTIDE SEQUENCE</scope>
    <source>
        <strain evidence="2">Expedition CK06-06</strain>
    </source>
</reference>
<proteinExistence type="predicted"/>
<protein>
    <submittedName>
        <fullName evidence="2">Uncharacterized protein</fullName>
    </submittedName>
</protein>